<name>A0A6I4NUQ4_9FLAO</name>
<keyword evidence="1" id="KW-0472">Membrane</keyword>
<comment type="caution">
    <text evidence="2">The sequence shown here is derived from an EMBL/GenBank/DDBJ whole genome shotgun (WGS) entry which is preliminary data.</text>
</comment>
<dbReference type="AlphaFoldDB" id="A0A6I4NUQ4"/>
<gene>
    <name evidence="2" type="ORF">GON26_20865</name>
</gene>
<evidence type="ECO:0000313" key="3">
    <source>
        <dbReference type="Proteomes" id="UP000471501"/>
    </source>
</evidence>
<keyword evidence="3" id="KW-1185">Reference proteome</keyword>
<keyword evidence="1" id="KW-1133">Transmembrane helix</keyword>
<reference evidence="2 3" key="1">
    <citation type="submission" date="2019-12" db="EMBL/GenBank/DDBJ databases">
        <authorList>
            <person name="Kim Y.S."/>
        </authorList>
    </citation>
    <scope>NUCLEOTIDE SEQUENCE [LARGE SCALE GENOMIC DNA]</scope>
    <source>
        <strain evidence="2 3">GA093</strain>
    </source>
</reference>
<protein>
    <submittedName>
        <fullName evidence="2">Uncharacterized protein</fullName>
    </submittedName>
</protein>
<keyword evidence="1" id="KW-0812">Transmembrane</keyword>
<feature type="transmembrane region" description="Helical" evidence="1">
    <location>
        <begin position="17"/>
        <end position="35"/>
    </location>
</feature>
<proteinExistence type="predicted"/>
<evidence type="ECO:0000256" key="1">
    <source>
        <dbReference type="SAM" id="Phobius"/>
    </source>
</evidence>
<evidence type="ECO:0000313" key="2">
    <source>
        <dbReference type="EMBL" id="MWB96822.1"/>
    </source>
</evidence>
<dbReference type="EMBL" id="WSTB01000019">
    <property type="protein sequence ID" value="MWB96822.1"/>
    <property type="molecule type" value="Genomic_DNA"/>
</dbReference>
<accession>A0A6I4NUQ4</accession>
<sequence length="247" mass="28924">MLTPSELERRKRINLKVIKFGCLPIIIVIALIVFFSPKSSTPTDDEKKTVVENKISVDTLISQIKKDPNYKVKEIFYRSNDNSLNIVVGDKDDLDNSSFNLNAYFSDNYKVYDFKEINTLNFYDFKKGKLPEDYLKPTLAATRELDRKRALFLEKYPYSSLGFYFVERYLKQNLGDPSSLIMEESFLLDVDKKGTFATETIYRAKNEYGVKTLYTLYCDVDKDENMSNIEIKVGADFRNQHWRYDDK</sequence>
<dbReference type="RefSeq" id="WP_160376707.1">
    <property type="nucleotide sequence ID" value="NZ_WSTB01000019.1"/>
</dbReference>
<organism evidence="2 3">
    <name type="scientific">Flavobacterium hydrocarbonoxydans</name>
    <dbReference type="NCBI Taxonomy" id="2683249"/>
    <lineage>
        <taxon>Bacteria</taxon>
        <taxon>Pseudomonadati</taxon>
        <taxon>Bacteroidota</taxon>
        <taxon>Flavobacteriia</taxon>
        <taxon>Flavobacteriales</taxon>
        <taxon>Flavobacteriaceae</taxon>
        <taxon>Flavobacterium</taxon>
    </lineage>
</organism>
<dbReference type="Proteomes" id="UP000471501">
    <property type="component" value="Unassembled WGS sequence"/>
</dbReference>